<dbReference type="EMBL" id="CP011509">
    <property type="protein sequence ID" value="AKI99100.1"/>
    <property type="molecule type" value="Genomic_DNA"/>
</dbReference>
<dbReference type="InterPro" id="IPR036097">
    <property type="entry name" value="HisK_dim/P_sf"/>
</dbReference>
<evidence type="ECO:0000313" key="9">
    <source>
        <dbReference type="EMBL" id="REG31007.1"/>
    </source>
</evidence>
<evidence type="ECO:0000259" key="6">
    <source>
        <dbReference type="PROSITE" id="PS50109"/>
    </source>
</evidence>
<dbReference type="InterPro" id="IPR036890">
    <property type="entry name" value="HATPase_C_sf"/>
</dbReference>
<reference evidence="8 10" key="1">
    <citation type="submission" date="2015-05" db="EMBL/GenBank/DDBJ databases">
        <title>Genome assembly of Archangium gephyra DSM 2261.</title>
        <authorList>
            <person name="Sharma G."/>
            <person name="Subramanian S."/>
        </authorList>
    </citation>
    <scope>NUCLEOTIDE SEQUENCE [LARGE SCALE GENOMIC DNA]</scope>
    <source>
        <strain evidence="8 10">DSM 2261</strain>
    </source>
</reference>
<dbReference type="Pfam" id="PF02518">
    <property type="entry name" value="HATPase_c"/>
    <property type="match status" value="1"/>
</dbReference>
<dbReference type="InterPro" id="IPR001789">
    <property type="entry name" value="Sig_transdc_resp-reg_receiver"/>
</dbReference>
<gene>
    <name evidence="8" type="ORF">AA314_00727</name>
    <name evidence="9" type="ORF">ATI61_106477</name>
</gene>
<dbReference type="Proteomes" id="UP000035579">
    <property type="component" value="Chromosome"/>
</dbReference>
<evidence type="ECO:0000256" key="1">
    <source>
        <dbReference type="ARBA" id="ARBA00000085"/>
    </source>
</evidence>
<feature type="domain" description="Histidine kinase" evidence="6">
    <location>
        <begin position="220"/>
        <end position="439"/>
    </location>
</feature>
<name>A0AAC8TC68_9BACT</name>
<dbReference type="InterPro" id="IPR011006">
    <property type="entry name" value="CheY-like_superfamily"/>
</dbReference>
<dbReference type="EMBL" id="QUMU01000006">
    <property type="protein sequence ID" value="REG31007.1"/>
    <property type="molecule type" value="Genomic_DNA"/>
</dbReference>
<dbReference type="AlphaFoldDB" id="A0AAC8TC68"/>
<dbReference type="PROSITE" id="PS50109">
    <property type="entry name" value="HIS_KIN"/>
    <property type="match status" value="1"/>
</dbReference>
<feature type="coiled-coil region" evidence="5">
    <location>
        <begin position="163"/>
        <end position="211"/>
    </location>
</feature>
<dbReference type="EC" id="2.7.13.3" evidence="2"/>
<comment type="catalytic activity">
    <reaction evidence="1">
        <text>ATP + protein L-histidine = ADP + protein N-phospho-L-histidine.</text>
        <dbReference type="EC" id="2.7.13.3"/>
    </reaction>
</comment>
<evidence type="ECO:0000313" key="8">
    <source>
        <dbReference type="EMBL" id="AKI99100.1"/>
    </source>
</evidence>
<dbReference type="PRINTS" id="PR00344">
    <property type="entry name" value="BCTRLSENSOR"/>
</dbReference>
<evidence type="ECO:0000256" key="4">
    <source>
        <dbReference type="PROSITE-ProRule" id="PRU00169"/>
    </source>
</evidence>
<evidence type="ECO:0000313" key="11">
    <source>
        <dbReference type="Proteomes" id="UP000256345"/>
    </source>
</evidence>
<dbReference type="SUPFAM" id="SSF52172">
    <property type="entry name" value="CheY-like"/>
    <property type="match status" value="1"/>
</dbReference>
<keyword evidence="5" id="KW-0175">Coiled coil</keyword>
<accession>A0AAC8TC68</accession>
<proteinExistence type="predicted"/>
<dbReference type="GO" id="GO:0000155">
    <property type="term" value="F:phosphorelay sensor kinase activity"/>
    <property type="evidence" value="ECO:0007669"/>
    <property type="project" value="InterPro"/>
</dbReference>
<dbReference type="InterPro" id="IPR005467">
    <property type="entry name" value="His_kinase_dom"/>
</dbReference>
<dbReference type="Gene3D" id="3.30.565.10">
    <property type="entry name" value="Histidine kinase-like ATPase, C-terminal domain"/>
    <property type="match status" value="1"/>
</dbReference>
<protein>
    <recommendedName>
        <fullName evidence="2">histidine kinase</fullName>
        <ecNumber evidence="2">2.7.13.3</ecNumber>
    </recommendedName>
</protein>
<evidence type="ECO:0000313" key="10">
    <source>
        <dbReference type="Proteomes" id="UP000035579"/>
    </source>
</evidence>
<dbReference type="SUPFAM" id="SSF55874">
    <property type="entry name" value="ATPase domain of HSP90 chaperone/DNA topoisomerase II/histidine kinase"/>
    <property type="match status" value="1"/>
</dbReference>
<dbReference type="SMART" id="SM00388">
    <property type="entry name" value="HisKA"/>
    <property type="match status" value="1"/>
</dbReference>
<dbReference type="SUPFAM" id="SSF47384">
    <property type="entry name" value="Homodimeric domain of signal transducing histidine kinase"/>
    <property type="match status" value="1"/>
</dbReference>
<evidence type="ECO:0000256" key="5">
    <source>
        <dbReference type="SAM" id="Coils"/>
    </source>
</evidence>
<feature type="modified residue" description="4-aspartylphosphate" evidence="4">
    <location>
        <position position="88"/>
    </location>
</feature>
<sequence length="448" mass="48927">MSAATAPNRRILVVDDNQAIHQDFRKILCAAPASTALDAMEAALFGGPSAAPVDTGFEVDSAYQGEEGVAKVKAAVAEGRPYALAFVDIRMPPGIDGVETVQRLWKEDADLQVVLCSAYSDYSWEEMTQRLGISQRLLILRKPFDNIEVRQLAHALTEKWELLRQSHRRLEDLTREVEEWTRELSVANERLRKEMEDRARLELRLVQAQRLEALGRLSAGLAHEINNPLSVIMASVGFIRSELDDQAKGGRQADPGELSEVCSDALLGADRILRLVNDFRLFSKLDGQPQAWVDLREVLDHALSGASYNLGPKTQVVRDFQDVPPVWGSEQGLEQVFLGLLNNAGHALKNAAEPRVAIIARQREDGGVVVEIRDNGVGIAKEHLSRIFDPFFTTKPPGEGTGLGLSICYGVVSGLGGAIEVDSTPGQGATFRVKLPKAPENVASASSP</sequence>
<organism evidence="8 10">
    <name type="scientific">Archangium gephyra</name>
    <dbReference type="NCBI Taxonomy" id="48"/>
    <lineage>
        <taxon>Bacteria</taxon>
        <taxon>Pseudomonadati</taxon>
        <taxon>Myxococcota</taxon>
        <taxon>Myxococcia</taxon>
        <taxon>Myxococcales</taxon>
        <taxon>Cystobacterineae</taxon>
        <taxon>Archangiaceae</taxon>
        <taxon>Archangium</taxon>
    </lineage>
</organism>
<evidence type="ECO:0000259" key="7">
    <source>
        <dbReference type="PROSITE" id="PS50110"/>
    </source>
</evidence>
<feature type="domain" description="Response regulatory" evidence="7">
    <location>
        <begin position="10"/>
        <end position="157"/>
    </location>
</feature>
<dbReference type="InterPro" id="IPR004358">
    <property type="entry name" value="Sig_transdc_His_kin-like_C"/>
</dbReference>
<dbReference type="SMART" id="SM00387">
    <property type="entry name" value="HATPase_c"/>
    <property type="match status" value="1"/>
</dbReference>
<evidence type="ECO:0000256" key="3">
    <source>
        <dbReference type="ARBA" id="ARBA00022553"/>
    </source>
</evidence>
<reference evidence="9 11" key="2">
    <citation type="submission" date="2018-08" db="EMBL/GenBank/DDBJ databases">
        <title>Genomic Encyclopedia of Archaeal and Bacterial Type Strains, Phase II (KMG-II): from individual species to whole genera.</title>
        <authorList>
            <person name="Goeker M."/>
        </authorList>
    </citation>
    <scope>NUCLEOTIDE SEQUENCE [LARGE SCALE GENOMIC DNA]</scope>
    <source>
        <strain evidence="9 11">DSM 2261</strain>
    </source>
</reference>
<dbReference type="CDD" id="cd00082">
    <property type="entry name" value="HisKA"/>
    <property type="match status" value="1"/>
</dbReference>
<dbReference type="KEGG" id="age:AA314_00727"/>
<dbReference type="InterPro" id="IPR003594">
    <property type="entry name" value="HATPase_dom"/>
</dbReference>
<dbReference type="Pfam" id="PF00512">
    <property type="entry name" value="HisKA"/>
    <property type="match status" value="1"/>
</dbReference>
<keyword evidence="11" id="KW-1185">Reference proteome</keyword>
<dbReference type="PROSITE" id="PS50110">
    <property type="entry name" value="RESPONSE_REGULATORY"/>
    <property type="match status" value="1"/>
</dbReference>
<dbReference type="Gene3D" id="3.40.50.2300">
    <property type="match status" value="1"/>
</dbReference>
<dbReference type="InterPro" id="IPR003661">
    <property type="entry name" value="HisK_dim/P_dom"/>
</dbReference>
<dbReference type="RefSeq" id="WP_047854285.1">
    <property type="nucleotide sequence ID" value="NZ_CP011509.1"/>
</dbReference>
<evidence type="ECO:0000256" key="2">
    <source>
        <dbReference type="ARBA" id="ARBA00012438"/>
    </source>
</evidence>
<dbReference type="PANTHER" id="PTHR43065">
    <property type="entry name" value="SENSOR HISTIDINE KINASE"/>
    <property type="match status" value="1"/>
</dbReference>
<dbReference type="Gene3D" id="1.10.287.130">
    <property type="match status" value="1"/>
</dbReference>
<keyword evidence="3 4" id="KW-0597">Phosphoprotein</keyword>
<dbReference type="Proteomes" id="UP000256345">
    <property type="component" value="Unassembled WGS sequence"/>
</dbReference>
<dbReference type="Pfam" id="PF00072">
    <property type="entry name" value="Response_reg"/>
    <property type="match status" value="1"/>
</dbReference>
<dbReference type="PANTHER" id="PTHR43065:SF42">
    <property type="entry name" value="TWO-COMPONENT SENSOR PPRA"/>
    <property type="match status" value="1"/>
</dbReference>